<feature type="transmembrane region" description="Helical" evidence="6">
    <location>
        <begin position="324"/>
        <end position="341"/>
    </location>
</feature>
<keyword evidence="3 6" id="KW-0812">Transmembrane</keyword>
<organism evidence="7 8">
    <name type="scientific">Clostridium saccharobutylicum</name>
    <dbReference type="NCBI Taxonomy" id="169679"/>
    <lineage>
        <taxon>Bacteria</taxon>
        <taxon>Bacillati</taxon>
        <taxon>Bacillota</taxon>
        <taxon>Clostridia</taxon>
        <taxon>Eubacteriales</taxon>
        <taxon>Clostridiaceae</taxon>
        <taxon>Clostridium</taxon>
    </lineage>
</organism>
<feature type="transmembrane region" description="Helical" evidence="6">
    <location>
        <begin position="39"/>
        <end position="61"/>
    </location>
</feature>
<reference evidence="7 8" key="1">
    <citation type="submission" date="2016-05" db="EMBL/GenBank/DDBJ databases">
        <title>Microbial solvent formation.</title>
        <authorList>
            <person name="Poehlein A."/>
            <person name="Montoya Solano J.D."/>
            <person name="Flitsch S."/>
            <person name="Krabben P."/>
            <person name="Duerre P."/>
            <person name="Daniel R."/>
        </authorList>
    </citation>
    <scope>NUCLEOTIDE SEQUENCE [LARGE SCALE GENOMIC DNA]</scope>
    <source>
        <strain evidence="7 8">L1-8</strain>
    </source>
</reference>
<feature type="transmembrane region" description="Helical" evidence="6">
    <location>
        <begin position="12"/>
        <end position="33"/>
    </location>
</feature>
<sequence>MGSKKSLIKNTVIIAIGKCSTQAISFCLLPLYTSILTEAAYGTFDFINTVVLFVVPFITLLMEEAMFRFLIDAESESEKKHIISQSVIFILVNIIICSFVLYVILSLVKYEFKFYLIFFLITTILTSLTETLARGLSKIKFYSILGFFSGALIVTLNLIFIVYLQMGLIGLLTSYIVANIIVSVLGLCKLKVWKYLSLKEVDFFKIKEMIKYSFPLVPNSISWVIINLSDRLVITTAIGAESNGIYAVANKFPNLINIFYGFFYTAWKEESAKAIKQEDVNAYYNIIYKDLKRFLMAISLCLISVLPLTFHLVINIKFGKAFDYIPLLIVSMFFANISGFYGGIFSANKETKIMGISTVYAALINIVLNIMFIKLLGIYAAVLSTLISNLLTYIYRYVKLKKFILMEKDINFYITSFLILSVNMFCYYSNIYFLYLIGFIISFIYSVYINRNILKGIYNKLKTYRGELI</sequence>
<feature type="transmembrane region" description="Helical" evidence="6">
    <location>
        <begin position="432"/>
        <end position="450"/>
    </location>
</feature>
<dbReference type="InterPro" id="IPR002797">
    <property type="entry name" value="Polysacc_synth"/>
</dbReference>
<comment type="caution">
    <text evidence="7">The sequence shown here is derived from an EMBL/GenBank/DDBJ whole genome shotgun (WGS) entry which is preliminary data.</text>
</comment>
<feature type="transmembrane region" description="Helical" evidence="6">
    <location>
        <begin position="82"/>
        <end position="108"/>
    </location>
</feature>
<dbReference type="RefSeq" id="WP_077866667.1">
    <property type="nucleotide sequence ID" value="NZ_LZYZ01000007.1"/>
</dbReference>
<feature type="transmembrane region" description="Helical" evidence="6">
    <location>
        <begin position="410"/>
        <end position="426"/>
    </location>
</feature>
<feature type="transmembrane region" description="Helical" evidence="6">
    <location>
        <begin position="378"/>
        <end position="398"/>
    </location>
</feature>
<dbReference type="AlphaFoldDB" id="A0A1S8MYT9"/>
<dbReference type="PANTHER" id="PTHR30250">
    <property type="entry name" value="PST FAMILY PREDICTED COLANIC ACID TRANSPORTER"/>
    <property type="match status" value="1"/>
</dbReference>
<protein>
    <submittedName>
        <fullName evidence="7">Polysaccharide biosynthesis protein</fullName>
    </submittedName>
</protein>
<dbReference type="Proteomes" id="UP000191154">
    <property type="component" value="Unassembled WGS sequence"/>
</dbReference>
<evidence type="ECO:0000256" key="6">
    <source>
        <dbReference type="SAM" id="Phobius"/>
    </source>
</evidence>
<proteinExistence type="predicted"/>
<dbReference type="PANTHER" id="PTHR30250:SF11">
    <property type="entry name" value="O-ANTIGEN TRANSPORTER-RELATED"/>
    <property type="match status" value="1"/>
</dbReference>
<keyword evidence="4 6" id="KW-1133">Transmembrane helix</keyword>
<evidence type="ECO:0000256" key="1">
    <source>
        <dbReference type="ARBA" id="ARBA00004651"/>
    </source>
</evidence>
<feature type="transmembrane region" description="Helical" evidence="6">
    <location>
        <begin position="294"/>
        <end position="318"/>
    </location>
</feature>
<feature type="transmembrane region" description="Helical" evidence="6">
    <location>
        <begin position="353"/>
        <end position="372"/>
    </location>
</feature>
<evidence type="ECO:0000313" key="8">
    <source>
        <dbReference type="Proteomes" id="UP000191154"/>
    </source>
</evidence>
<feature type="transmembrane region" description="Helical" evidence="6">
    <location>
        <begin position="144"/>
        <end position="163"/>
    </location>
</feature>
<dbReference type="Pfam" id="PF01943">
    <property type="entry name" value="Polysacc_synt"/>
    <property type="match status" value="1"/>
</dbReference>
<dbReference type="InterPro" id="IPR050833">
    <property type="entry name" value="Poly_Biosynth_Transport"/>
</dbReference>
<dbReference type="GO" id="GO:0005886">
    <property type="term" value="C:plasma membrane"/>
    <property type="evidence" value="ECO:0007669"/>
    <property type="project" value="UniProtKB-SubCell"/>
</dbReference>
<evidence type="ECO:0000256" key="3">
    <source>
        <dbReference type="ARBA" id="ARBA00022692"/>
    </source>
</evidence>
<keyword evidence="2" id="KW-1003">Cell membrane</keyword>
<dbReference type="EMBL" id="LZYZ01000007">
    <property type="protein sequence ID" value="OOM09357.1"/>
    <property type="molecule type" value="Genomic_DNA"/>
</dbReference>
<accession>A0A1S8MYT9</accession>
<feature type="transmembrane region" description="Helical" evidence="6">
    <location>
        <begin position="169"/>
        <end position="188"/>
    </location>
</feature>
<keyword evidence="5 6" id="KW-0472">Membrane</keyword>
<name>A0A1S8MYT9_CLOSA</name>
<evidence type="ECO:0000256" key="2">
    <source>
        <dbReference type="ARBA" id="ARBA00022475"/>
    </source>
</evidence>
<dbReference type="STRING" id="169679.CSACC_28520"/>
<evidence type="ECO:0000313" key="7">
    <source>
        <dbReference type="EMBL" id="OOM09357.1"/>
    </source>
</evidence>
<evidence type="ECO:0000256" key="4">
    <source>
        <dbReference type="ARBA" id="ARBA00022989"/>
    </source>
</evidence>
<feature type="transmembrane region" description="Helical" evidence="6">
    <location>
        <begin position="114"/>
        <end position="132"/>
    </location>
</feature>
<gene>
    <name evidence="7" type="ORF">CLOSAC_36380</name>
</gene>
<evidence type="ECO:0000256" key="5">
    <source>
        <dbReference type="ARBA" id="ARBA00023136"/>
    </source>
</evidence>
<comment type="subcellular location">
    <subcellularLocation>
        <location evidence="1">Cell membrane</location>
        <topology evidence="1">Multi-pass membrane protein</topology>
    </subcellularLocation>
</comment>